<evidence type="ECO:0000313" key="1">
    <source>
        <dbReference type="EMBL" id="RPD52215.1"/>
    </source>
</evidence>
<accession>A0A5C2RNW7</accession>
<keyword evidence="2" id="KW-1185">Reference proteome</keyword>
<organism evidence="1 2">
    <name type="scientific">Lentinus tigrinus ALCF2SS1-6</name>
    <dbReference type="NCBI Taxonomy" id="1328759"/>
    <lineage>
        <taxon>Eukaryota</taxon>
        <taxon>Fungi</taxon>
        <taxon>Dikarya</taxon>
        <taxon>Basidiomycota</taxon>
        <taxon>Agaricomycotina</taxon>
        <taxon>Agaricomycetes</taxon>
        <taxon>Polyporales</taxon>
        <taxon>Polyporaceae</taxon>
        <taxon>Lentinus</taxon>
    </lineage>
</organism>
<feature type="non-terminal residue" evidence="1">
    <location>
        <position position="232"/>
    </location>
</feature>
<protein>
    <submittedName>
        <fullName evidence="1">Uncharacterized protein</fullName>
    </submittedName>
</protein>
<gene>
    <name evidence="1" type="ORF">L227DRAFT_568736</name>
</gene>
<reference evidence="1" key="1">
    <citation type="journal article" date="2018" name="Genome Biol. Evol.">
        <title>Genomics and development of Lentinus tigrinus, a white-rot wood-decaying mushroom with dimorphic fruiting bodies.</title>
        <authorList>
            <person name="Wu B."/>
            <person name="Xu Z."/>
            <person name="Knudson A."/>
            <person name="Carlson A."/>
            <person name="Chen N."/>
            <person name="Kovaka S."/>
            <person name="LaButti K."/>
            <person name="Lipzen A."/>
            <person name="Pennachio C."/>
            <person name="Riley R."/>
            <person name="Schakwitz W."/>
            <person name="Umezawa K."/>
            <person name="Ohm R.A."/>
            <person name="Grigoriev I.V."/>
            <person name="Nagy L.G."/>
            <person name="Gibbons J."/>
            <person name="Hibbett D."/>
        </authorList>
    </citation>
    <scope>NUCLEOTIDE SEQUENCE [LARGE SCALE GENOMIC DNA]</scope>
    <source>
        <strain evidence="1">ALCF2SS1-6</strain>
    </source>
</reference>
<dbReference type="Proteomes" id="UP000313359">
    <property type="component" value="Unassembled WGS sequence"/>
</dbReference>
<name>A0A5C2RNW7_9APHY</name>
<dbReference type="AlphaFoldDB" id="A0A5C2RNW7"/>
<dbReference type="EMBL" id="ML122390">
    <property type="protein sequence ID" value="RPD52215.1"/>
    <property type="molecule type" value="Genomic_DNA"/>
</dbReference>
<sequence>MPSGTSQPLTLSLDTSALRAHAHGRDKQLMAQAGERLLADCYLVGGNLLPDVMVMDVDMLLLKYEDEDVEDKDNSSILGRYRSSARLSVAHADTSLVGSPKPSQTALPVLSSTARDWELPSGINNLLPKETLANKDGYRAWAVLMQGALDYAMLWDIKDAAARTLILRTLSQSVMTAVELQTTSQGYWKTLQQQFPRTLMSHRAFCAPLIRESLPLSITISTLAPVRLRWEA</sequence>
<proteinExistence type="predicted"/>
<dbReference type="OrthoDB" id="2758383at2759"/>
<evidence type="ECO:0000313" key="2">
    <source>
        <dbReference type="Proteomes" id="UP000313359"/>
    </source>
</evidence>